<feature type="region of interest" description="Disordered" evidence="1">
    <location>
        <begin position="137"/>
        <end position="166"/>
    </location>
</feature>
<name>A0ABQ5GFI7_9ASTR</name>
<dbReference type="Proteomes" id="UP001151760">
    <property type="component" value="Unassembled WGS sequence"/>
</dbReference>
<evidence type="ECO:0000313" key="3">
    <source>
        <dbReference type="Proteomes" id="UP001151760"/>
    </source>
</evidence>
<protein>
    <submittedName>
        <fullName evidence="2">Uncharacterized protein</fullName>
    </submittedName>
</protein>
<comment type="caution">
    <text evidence="2">The sequence shown here is derived from an EMBL/GenBank/DDBJ whole genome shotgun (WGS) entry which is preliminary data.</text>
</comment>
<reference evidence="2" key="2">
    <citation type="submission" date="2022-01" db="EMBL/GenBank/DDBJ databases">
        <authorList>
            <person name="Yamashiro T."/>
            <person name="Shiraishi A."/>
            <person name="Satake H."/>
            <person name="Nakayama K."/>
        </authorList>
    </citation>
    <scope>NUCLEOTIDE SEQUENCE</scope>
</reference>
<sequence length="166" mass="19082">MPANVKLYDGTMDPEDRLSRFSSAVNSGGWPMPLWCRIKEGEQNPGCFQEKADHGDRFIVDVPEVMKISSFMDSHKCPKLAKWYSDKVSKTVDEMMVRLDDFVRSEEDFANTELPKGEVSEALKKLVGPVSRKEDRFHMGGYKADRRRNDRRNTFNHKDGLAPNRP</sequence>
<evidence type="ECO:0000256" key="1">
    <source>
        <dbReference type="SAM" id="MobiDB-lite"/>
    </source>
</evidence>
<reference evidence="2" key="1">
    <citation type="journal article" date="2022" name="Int. J. Mol. Sci.">
        <title>Draft Genome of Tanacetum Coccineum: Genomic Comparison of Closely Related Tanacetum-Family Plants.</title>
        <authorList>
            <person name="Yamashiro T."/>
            <person name="Shiraishi A."/>
            <person name="Nakayama K."/>
            <person name="Satake H."/>
        </authorList>
    </citation>
    <scope>NUCLEOTIDE SEQUENCE</scope>
</reference>
<organism evidence="2 3">
    <name type="scientific">Tanacetum coccineum</name>
    <dbReference type="NCBI Taxonomy" id="301880"/>
    <lineage>
        <taxon>Eukaryota</taxon>
        <taxon>Viridiplantae</taxon>
        <taxon>Streptophyta</taxon>
        <taxon>Embryophyta</taxon>
        <taxon>Tracheophyta</taxon>
        <taxon>Spermatophyta</taxon>
        <taxon>Magnoliopsida</taxon>
        <taxon>eudicotyledons</taxon>
        <taxon>Gunneridae</taxon>
        <taxon>Pentapetalae</taxon>
        <taxon>asterids</taxon>
        <taxon>campanulids</taxon>
        <taxon>Asterales</taxon>
        <taxon>Asteraceae</taxon>
        <taxon>Asteroideae</taxon>
        <taxon>Anthemideae</taxon>
        <taxon>Anthemidinae</taxon>
        <taxon>Tanacetum</taxon>
    </lineage>
</organism>
<evidence type="ECO:0000313" key="2">
    <source>
        <dbReference type="EMBL" id="GJT73642.1"/>
    </source>
</evidence>
<keyword evidence="3" id="KW-1185">Reference proteome</keyword>
<accession>A0ABQ5GFI7</accession>
<dbReference type="EMBL" id="BQNB010018369">
    <property type="protein sequence ID" value="GJT73642.1"/>
    <property type="molecule type" value="Genomic_DNA"/>
</dbReference>
<feature type="compositionally biased region" description="Basic and acidic residues" evidence="1">
    <location>
        <begin position="137"/>
        <end position="160"/>
    </location>
</feature>
<proteinExistence type="predicted"/>
<gene>
    <name evidence="2" type="ORF">Tco_1032928</name>
</gene>